<sequence>MWAWVGRASERLFGPGPSAGRYFCVTGVWLAILLAGVVVAPALPSPVRETLVAVLMCLGIAFVPVQFHALRSLDSTRRR</sequence>
<proteinExistence type="predicted"/>
<feature type="transmembrane region" description="Helical" evidence="1">
    <location>
        <begin position="21"/>
        <end position="44"/>
    </location>
</feature>
<gene>
    <name evidence="2" type="ORF">BJ975_003154</name>
</gene>
<protein>
    <submittedName>
        <fullName evidence="2">Uncharacterized protein</fullName>
    </submittedName>
</protein>
<reference evidence="2 3" key="1">
    <citation type="submission" date="2020-07" db="EMBL/GenBank/DDBJ databases">
        <title>Sequencing the genomes of 1000 actinobacteria strains.</title>
        <authorList>
            <person name="Klenk H.-P."/>
        </authorList>
    </citation>
    <scope>NUCLEOTIDE SEQUENCE [LARGE SCALE GENOMIC DNA]</scope>
    <source>
        <strain evidence="2 3">DSM 19087</strain>
    </source>
</reference>
<accession>A0ABX2SLJ6</accession>
<keyword evidence="3" id="KW-1185">Reference proteome</keyword>
<evidence type="ECO:0000313" key="2">
    <source>
        <dbReference type="EMBL" id="NYI39779.1"/>
    </source>
</evidence>
<evidence type="ECO:0000313" key="3">
    <source>
        <dbReference type="Proteomes" id="UP000587211"/>
    </source>
</evidence>
<keyword evidence="1" id="KW-0472">Membrane</keyword>
<dbReference type="EMBL" id="JACBZN010000001">
    <property type="protein sequence ID" value="NYI39779.1"/>
    <property type="molecule type" value="Genomic_DNA"/>
</dbReference>
<keyword evidence="1" id="KW-1133">Transmembrane helix</keyword>
<evidence type="ECO:0000256" key="1">
    <source>
        <dbReference type="SAM" id="Phobius"/>
    </source>
</evidence>
<dbReference type="Proteomes" id="UP000587211">
    <property type="component" value="Unassembled WGS sequence"/>
</dbReference>
<organism evidence="2 3">
    <name type="scientific">Aeromicrobium tamlense</name>
    <dbReference type="NCBI Taxonomy" id="375541"/>
    <lineage>
        <taxon>Bacteria</taxon>
        <taxon>Bacillati</taxon>
        <taxon>Actinomycetota</taxon>
        <taxon>Actinomycetes</taxon>
        <taxon>Propionibacteriales</taxon>
        <taxon>Nocardioidaceae</taxon>
        <taxon>Aeromicrobium</taxon>
    </lineage>
</organism>
<comment type="caution">
    <text evidence="2">The sequence shown here is derived from an EMBL/GenBank/DDBJ whole genome shotgun (WGS) entry which is preliminary data.</text>
</comment>
<feature type="transmembrane region" description="Helical" evidence="1">
    <location>
        <begin position="50"/>
        <end position="70"/>
    </location>
</feature>
<keyword evidence="1" id="KW-0812">Transmembrane</keyword>
<name>A0ABX2SLJ6_9ACTN</name>